<dbReference type="EMBL" id="PDCK01000043">
    <property type="protein sequence ID" value="PRQ34508.1"/>
    <property type="molecule type" value="Genomic_DNA"/>
</dbReference>
<feature type="transmembrane region" description="Helical" evidence="1">
    <location>
        <begin position="47"/>
        <end position="71"/>
    </location>
</feature>
<sequence>MVRGPKNFFFFLQIWLVKMAAVGLVLWEVGSQGVLCLLEELAQYLGALLYLLDWFFNSTSLAARVFNIFVISTRNKGQESLKGV</sequence>
<gene>
    <name evidence="2" type="ORF">RchiOBHm_Chr5g0069711</name>
</gene>
<accession>A0A2P6QK01</accession>
<organism evidence="2 3">
    <name type="scientific">Rosa chinensis</name>
    <name type="common">China rose</name>
    <dbReference type="NCBI Taxonomy" id="74649"/>
    <lineage>
        <taxon>Eukaryota</taxon>
        <taxon>Viridiplantae</taxon>
        <taxon>Streptophyta</taxon>
        <taxon>Embryophyta</taxon>
        <taxon>Tracheophyta</taxon>
        <taxon>Spermatophyta</taxon>
        <taxon>Magnoliopsida</taxon>
        <taxon>eudicotyledons</taxon>
        <taxon>Gunneridae</taxon>
        <taxon>Pentapetalae</taxon>
        <taxon>rosids</taxon>
        <taxon>fabids</taxon>
        <taxon>Rosales</taxon>
        <taxon>Rosaceae</taxon>
        <taxon>Rosoideae</taxon>
        <taxon>Rosoideae incertae sedis</taxon>
        <taxon>Rosa</taxon>
    </lineage>
</organism>
<reference evidence="2 3" key="1">
    <citation type="journal article" date="2018" name="Nat. Genet.">
        <title>The Rosa genome provides new insights in the design of modern roses.</title>
        <authorList>
            <person name="Bendahmane M."/>
        </authorList>
    </citation>
    <scope>NUCLEOTIDE SEQUENCE [LARGE SCALE GENOMIC DNA]</scope>
    <source>
        <strain evidence="3">cv. Old Blush</strain>
    </source>
</reference>
<dbReference type="Proteomes" id="UP000238479">
    <property type="component" value="Chromosome 5"/>
</dbReference>
<dbReference type="Gramene" id="PRQ34508">
    <property type="protein sequence ID" value="PRQ34508"/>
    <property type="gene ID" value="RchiOBHm_Chr5g0069711"/>
</dbReference>
<name>A0A2P6QK01_ROSCH</name>
<keyword evidence="3" id="KW-1185">Reference proteome</keyword>
<evidence type="ECO:0000256" key="1">
    <source>
        <dbReference type="SAM" id="Phobius"/>
    </source>
</evidence>
<evidence type="ECO:0000313" key="2">
    <source>
        <dbReference type="EMBL" id="PRQ34508.1"/>
    </source>
</evidence>
<feature type="transmembrane region" description="Helical" evidence="1">
    <location>
        <begin position="7"/>
        <end position="27"/>
    </location>
</feature>
<dbReference type="AlphaFoldDB" id="A0A2P6QK01"/>
<keyword evidence="1" id="KW-0472">Membrane</keyword>
<evidence type="ECO:0000313" key="3">
    <source>
        <dbReference type="Proteomes" id="UP000238479"/>
    </source>
</evidence>
<keyword evidence="1" id="KW-1133">Transmembrane helix</keyword>
<keyword evidence="1" id="KW-0812">Transmembrane</keyword>
<protein>
    <submittedName>
        <fullName evidence="2">Uncharacterized protein</fullName>
    </submittedName>
</protein>
<proteinExistence type="predicted"/>
<comment type="caution">
    <text evidence="2">The sequence shown here is derived from an EMBL/GenBank/DDBJ whole genome shotgun (WGS) entry which is preliminary data.</text>
</comment>